<feature type="domain" description="DUF4143" evidence="2">
    <location>
        <begin position="201"/>
        <end position="345"/>
    </location>
</feature>
<evidence type="ECO:0000259" key="1">
    <source>
        <dbReference type="Pfam" id="PF13173"/>
    </source>
</evidence>
<dbReference type="Pfam" id="PF13173">
    <property type="entry name" value="AAA_14"/>
    <property type="match status" value="1"/>
</dbReference>
<dbReference type="InterPro" id="IPR027417">
    <property type="entry name" value="P-loop_NTPase"/>
</dbReference>
<keyword evidence="3" id="KW-0547">Nucleotide-binding</keyword>
<dbReference type="Pfam" id="PF13635">
    <property type="entry name" value="DUF4143"/>
    <property type="match status" value="1"/>
</dbReference>
<accession>A0A9D0Z2E6</accession>
<organism evidence="3 4">
    <name type="scientific">Candidatus Faecenecus gallistercoris</name>
    <dbReference type="NCBI Taxonomy" id="2840793"/>
    <lineage>
        <taxon>Bacteria</taxon>
        <taxon>Bacillati</taxon>
        <taxon>Bacillota</taxon>
        <taxon>Bacillota incertae sedis</taxon>
        <taxon>Candidatus Faecenecus</taxon>
    </lineage>
</organism>
<comment type="caution">
    <text evidence="3">The sequence shown here is derived from an EMBL/GenBank/DDBJ whole genome shotgun (WGS) entry which is preliminary data.</text>
</comment>
<dbReference type="InterPro" id="IPR041682">
    <property type="entry name" value="AAA_14"/>
</dbReference>
<proteinExistence type="predicted"/>
<evidence type="ECO:0000259" key="2">
    <source>
        <dbReference type="Pfam" id="PF13635"/>
    </source>
</evidence>
<reference evidence="3" key="1">
    <citation type="submission" date="2020-10" db="EMBL/GenBank/DDBJ databases">
        <authorList>
            <person name="Gilroy R."/>
        </authorList>
    </citation>
    <scope>NUCLEOTIDE SEQUENCE</scope>
    <source>
        <strain evidence="3">CHK165-10780</strain>
    </source>
</reference>
<feature type="domain" description="AAA" evidence="1">
    <location>
        <begin position="22"/>
        <end position="150"/>
    </location>
</feature>
<dbReference type="SUPFAM" id="SSF52540">
    <property type="entry name" value="P-loop containing nucleoside triphosphate hydrolases"/>
    <property type="match status" value="1"/>
</dbReference>
<keyword evidence="3" id="KW-0067">ATP-binding</keyword>
<dbReference type="PANTHER" id="PTHR33295:SF20">
    <property type="entry name" value="ATPASE"/>
    <property type="match status" value="1"/>
</dbReference>
<protein>
    <submittedName>
        <fullName evidence="3">ATP-binding protein</fullName>
    </submittedName>
</protein>
<evidence type="ECO:0000313" key="4">
    <source>
        <dbReference type="Proteomes" id="UP000886725"/>
    </source>
</evidence>
<dbReference type="AlphaFoldDB" id="A0A9D0Z2E6"/>
<sequence length="407" mass="47935">MERINRDHYLSILKNFKDQQIIKVITGIRRCGKSTLLEIYRDYLRDSMVEESQIISINFEDADYEKLLDRRKLYDYIKTRLVKGKKTYVFLDEIQNVNEFEKTVDSLFINKDVDLYITGSNAYLLSSELATLLTGRYIEIKMLPLSFKEYVSAFKDKTDLSRKFRNYLRYSSFPQAVELYKVNPENITLFLDGIYHTILLKDVMQRKGITDKNVLEKVTKYLYDNIGNRTSIKSISDNIEGVEKNSSYNTIANYIDALIDSYLIFKANRYDIKGRKFLKTQEKYYAVDIGLRYYMLGQSSAKDMGHILENVVYLELLRRGYEVYIGKYDELEVDFVAKKPENTVYYQIALTTRTEENAKNTILDRELAPLKRINDNYPKYILTLDDDLDADFDGIKKINVLDWLLEE</sequence>
<evidence type="ECO:0000313" key="3">
    <source>
        <dbReference type="EMBL" id="HIQ65203.1"/>
    </source>
</evidence>
<dbReference type="PANTHER" id="PTHR33295">
    <property type="entry name" value="ATPASE"/>
    <property type="match status" value="1"/>
</dbReference>
<reference evidence="3" key="2">
    <citation type="journal article" date="2021" name="PeerJ">
        <title>Extensive microbial diversity within the chicken gut microbiome revealed by metagenomics and culture.</title>
        <authorList>
            <person name="Gilroy R."/>
            <person name="Ravi A."/>
            <person name="Getino M."/>
            <person name="Pursley I."/>
            <person name="Horton D.L."/>
            <person name="Alikhan N.F."/>
            <person name="Baker D."/>
            <person name="Gharbi K."/>
            <person name="Hall N."/>
            <person name="Watson M."/>
            <person name="Adriaenssens E.M."/>
            <person name="Foster-Nyarko E."/>
            <person name="Jarju S."/>
            <person name="Secka A."/>
            <person name="Antonio M."/>
            <person name="Oren A."/>
            <person name="Chaudhuri R.R."/>
            <person name="La Ragione R."/>
            <person name="Hildebrand F."/>
            <person name="Pallen M.J."/>
        </authorList>
    </citation>
    <scope>NUCLEOTIDE SEQUENCE</scope>
    <source>
        <strain evidence="3">CHK165-10780</strain>
    </source>
</reference>
<dbReference type="GO" id="GO:0005524">
    <property type="term" value="F:ATP binding"/>
    <property type="evidence" value="ECO:0007669"/>
    <property type="project" value="UniProtKB-KW"/>
</dbReference>
<dbReference type="Proteomes" id="UP000886725">
    <property type="component" value="Unassembled WGS sequence"/>
</dbReference>
<dbReference type="EMBL" id="DVFU01000108">
    <property type="protein sequence ID" value="HIQ65203.1"/>
    <property type="molecule type" value="Genomic_DNA"/>
</dbReference>
<name>A0A9D0Z2E6_9FIRM</name>
<gene>
    <name evidence="3" type="ORF">IAC85_05640</name>
</gene>
<dbReference type="InterPro" id="IPR025420">
    <property type="entry name" value="DUF4143"/>
</dbReference>